<dbReference type="RefSeq" id="WP_128624505.1">
    <property type="nucleotide sequence ID" value="NZ_ML133508.1"/>
</dbReference>
<evidence type="ECO:0000313" key="2">
    <source>
        <dbReference type="Proteomes" id="UP000281647"/>
    </source>
</evidence>
<gene>
    <name evidence="1" type="ORF">EET67_05005</name>
</gene>
<dbReference type="AlphaFoldDB" id="A0A432V9Z3"/>
<sequence length="63" mass="7368">MFIFEDEFGFEEELRGKTAAIEAINQIRRGDYTDAVTTLEREFLPQWEDVSDCEAAYKEVMGR</sequence>
<protein>
    <submittedName>
        <fullName evidence="1">Uncharacterized protein</fullName>
    </submittedName>
</protein>
<keyword evidence="2" id="KW-1185">Reference proteome</keyword>
<dbReference type="EMBL" id="RKST01000003">
    <property type="protein sequence ID" value="RUM99002.1"/>
    <property type="molecule type" value="Genomic_DNA"/>
</dbReference>
<accession>A0A432V9Z3</accession>
<reference evidence="1 2" key="1">
    <citation type="submission" date="2018-11" db="EMBL/GenBank/DDBJ databases">
        <title>Pseudaminobacter arsenicus sp. nov., an arsenic-resistant bacterium isolated from arsenic-rich aquifers.</title>
        <authorList>
            <person name="Mu Y."/>
        </authorList>
    </citation>
    <scope>NUCLEOTIDE SEQUENCE [LARGE SCALE GENOMIC DNA]</scope>
    <source>
        <strain evidence="1 2">CB3</strain>
    </source>
</reference>
<dbReference type="OrthoDB" id="8456551at2"/>
<evidence type="ECO:0000313" key="1">
    <source>
        <dbReference type="EMBL" id="RUM99002.1"/>
    </source>
</evidence>
<dbReference type="Proteomes" id="UP000281647">
    <property type="component" value="Unassembled WGS sequence"/>
</dbReference>
<proteinExistence type="predicted"/>
<name>A0A432V9Z3_9HYPH</name>
<organism evidence="1 2">
    <name type="scientific">Borborobacter arsenicus</name>
    <dbReference type="NCBI Taxonomy" id="1851146"/>
    <lineage>
        <taxon>Bacteria</taxon>
        <taxon>Pseudomonadati</taxon>
        <taxon>Pseudomonadota</taxon>
        <taxon>Alphaproteobacteria</taxon>
        <taxon>Hyphomicrobiales</taxon>
        <taxon>Phyllobacteriaceae</taxon>
        <taxon>Borborobacter</taxon>
    </lineage>
</organism>
<comment type="caution">
    <text evidence="1">The sequence shown here is derived from an EMBL/GenBank/DDBJ whole genome shotgun (WGS) entry which is preliminary data.</text>
</comment>